<name>A0AAN9K620_CLITE</name>
<evidence type="ECO:0000313" key="2">
    <source>
        <dbReference type="Proteomes" id="UP001359559"/>
    </source>
</evidence>
<organism evidence="1 2">
    <name type="scientific">Clitoria ternatea</name>
    <name type="common">Butterfly pea</name>
    <dbReference type="NCBI Taxonomy" id="43366"/>
    <lineage>
        <taxon>Eukaryota</taxon>
        <taxon>Viridiplantae</taxon>
        <taxon>Streptophyta</taxon>
        <taxon>Embryophyta</taxon>
        <taxon>Tracheophyta</taxon>
        <taxon>Spermatophyta</taxon>
        <taxon>Magnoliopsida</taxon>
        <taxon>eudicotyledons</taxon>
        <taxon>Gunneridae</taxon>
        <taxon>Pentapetalae</taxon>
        <taxon>rosids</taxon>
        <taxon>fabids</taxon>
        <taxon>Fabales</taxon>
        <taxon>Fabaceae</taxon>
        <taxon>Papilionoideae</taxon>
        <taxon>50 kb inversion clade</taxon>
        <taxon>NPAAA clade</taxon>
        <taxon>indigoferoid/millettioid clade</taxon>
        <taxon>Phaseoleae</taxon>
        <taxon>Clitoria</taxon>
    </lineage>
</organism>
<dbReference type="AlphaFoldDB" id="A0AAN9K620"/>
<proteinExistence type="predicted"/>
<comment type="caution">
    <text evidence="1">The sequence shown here is derived from an EMBL/GenBank/DDBJ whole genome shotgun (WGS) entry which is preliminary data.</text>
</comment>
<sequence>MLIQLKGSIKEKKYCCAEKLGKNIERGSGKENRRARHIRRVKKLRLLRLRCYLLSLHTLFQSNHCSLYYPNYTHTK</sequence>
<accession>A0AAN9K620</accession>
<dbReference type="EMBL" id="JAYKXN010000002">
    <property type="protein sequence ID" value="KAK7311935.1"/>
    <property type="molecule type" value="Genomic_DNA"/>
</dbReference>
<protein>
    <submittedName>
        <fullName evidence="1">Uncharacterized protein</fullName>
    </submittedName>
</protein>
<evidence type="ECO:0000313" key="1">
    <source>
        <dbReference type="EMBL" id="KAK7311935.1"/>
    </source>
</evidence>
<dbReference type="Proteomes" id="UP001359559">
    <property type="component" value="Unassembled WGS sequence"/>
</dbReference>
<keyword evidence="2" id="KW-1185">Reference proteome</keyword>
<reference evidence="1 2" key="1">
    <citation type="submission" date="2024-01" db="EMBL/GenBank/DDBJ databases">
        <title>The genomes of 5 underutilized Papilionoideae crops provide insights into root nodulation and disease resistance.</title>
        <authorList>
            <person name="Yuan L."/>
        </authorList>
    </citation>
    <scope>NUCLEOTIDE SEQUENCE [LARGE SCALE GENOMIC DNA]</scope>
    <source>
        <strain evidence="1">LY-2023</strain>
        <tissue evidence="1">Leaf</tissue>
    </source>
</reference>
<gene>
    <name evidence="1" type="ORF">RJT34_10414</name>
</gene>